<dbReference type="Proteomes" id="UP000006550">
    <property type="component" value="Segment"/>
</dbReference>
<protein>
    <submittedName>
        <fullName evidence="1">Uncharacterized protein</fullName>
    </submittedName>
</protein>
<dbReference type="EMBL" id="AY308796">
    <property type="protein sequence ID" value="AAR09232.1"/>
    <property type="molecule type" value="Genomic_DNA"/>
</dbReference>
<dbReference type="KEGG" id="vg:5219990"/>
<reference evidence="1 2" key="1">
    <citation type="submission" date="2003-10" db="EMBL/GenBank/DDBJ databases">
        <title>The TolC and LPS Specific (TLS) Bacteriophage Genome.</title>
        <authorList>
            <person name="German G.J."/>
            <person name="DeGiulio J.V."/>
            <person name="Misra R."/>
        </authorList>
    </citation>
    <scope>NUCLEOTIDE SEQUENCE [LARGE SCALE GENOMIC DNA]</scope>
</reference>
<sequence>MKYETKEKIAKVIVDEFGRVELTQEQWEEIKEAHRHMISPRVIVRSGGSEFKYVADSPALKTAVNVLLNSGEEFEVVKERVD</sequence>
<keyword evidence="2" id="KW-1185">Reference proteome</keyword>
<organism evidence="1 2">
    <name type="scientific">Escherichia phage Tls</name>
    <dbReference type="NCBI Taxonomy" id="2892339"/>
    <lineage>
        <taxon>Viruses</taxon>
        <taxon>Duplodnaviria</taxon>
        <taxon>Heunggongvirae</taxon>
        <taxon>Uroviricota</taxon>
        <taxon>Caudoviricetes</taxon>
        <taxon>Drexlerviridae</taxon>
        <taxon>Tempevirinae</taxon>
        <taxon>Tlsvirus</taxon>
        <taxon>Tlsvirus TLS</taxon>
    </lineage>
</organism>
<accession>A5PIV9</accession>
<gene>
    <name evidence="1" type="ORF">GJGTLS_02</name>
</gene>
<evidence type="ECO:0000313" key="1">
    <source>
        <dbReference type="EMBL" id="AAR09232.1"/>
    </source>
</evidence>
<name>A5PIV9_9CAUD</name>
<proteinExistence type="predicted"/>
<evidence type="ECO:0000313" key="2">
    <source>
        <dbReference type="Proteomes" id="UP000006550"/>
    </source>
</evidence>